<reference evidence="1 2" key="1">
    <citation type="submission" date="2022-12" db="EMBL/GenBank/DDBJ databases">
        <title>Draft genome sequence of Paenibacillus sp. dW9.</title>
        <authorList>
            <person name="Choi E.-W."/>
            <person name="Kim D.-U."/>
        </authorList>
    </citation>
    <scope>NUCLEOTIDE SEQUENCE [LARGE SCALE GENOMIC DNA]</scope>
    <source>
        <strain evidence="2">dW9</strain>
    </source>
</reference>
<accession>A0ABT4QGE1</accession>
<sequence>MDENVEQALEAALRHWKAMSGADSEEAESTADAFQASFYHFIDAVREWINGRNPRPQTLKAFLELTEVQEIVDRLPAPLYLNFETEAELLIENKQRIDDDKYD</sequence>
<gene>
    <name evidence="1" type="ORF">O9H85_26785</name>
</gene>
<keyword evidence="2" id="KW-1185">Reference proteome</keyword>
<proteinExistence type="predicted"/>
<dbReference type="Proteomes" id="UP001527882">
    <property type="component" value="Unassembled WGS sequence"/>
</dbReference>
<protein>
    <submittedName>
        <fullName evidence="1">Uncharacterized protein</fullName>
    </submittedName>
</protein>
<dbReference type="EMBL" id="JAQAGZ010000020">
    <property type="protein sequence ID" value="MCZ8515941.1"/>
    <property type="molecule type" value="Genomic_DNA"/>
</dbReference>
<evidence type="ECO:0000313" key="2">
    <source>
        <dbReference type="Proteomes" id="UP001527882"/>
    </source>
</evidence>
<name>A0ABT4QGE1_9BACL</name>
<dbReference type="RefSeq" id="WP_269884472.1">
    <property type="nucleotide sequence ID" value="NZ_JAQAGZ010000020.1"/>
</dbReference>
<organism evidence="1 2">
    <name type="scientific">Paenibacillus gyeongsangnamensis</name>
    <dbReference type="NCBI Taxonomy" id="3388067"/>
    <lineage>
        <taxon>Bacteria</taxon>
        <taxon>Bacillati</taxon>
        <taxon>Bacillota</taxon>
        <taxon>Bacilli</taxon>
        <taxon>Bacillales</taxon>
        <taxon>Paenibacillaceae</taxon>
        <taxon>Paenibacillus</taxon>
    </lineage>
</organism>
<comment type="caution">
    <text evidence="1">The sequence shown here is derived from an EMBL/GenBank/DDBJ whole genome shotgun (WGS) entry which is preliminary data.</text>
</comment>
<evidence type="ECO:0000313" key="1">
    <source>
        <dbReference type="EMBL" id="MCZ8515941.1"/>
    </source>
</evidence>